<evidence type="ECO:0000313" key="1">
    <source>
        <dbReference type="EMBL" id="MFC0525624.1"/>
    </source>
</evidence>
<organism evidence="1 2">
    <name type="scientific">Pontibacillus salicampi</name>
    <dbReference type="NCBI Taxonomy" id="1449801"/>
    <lineage>
        <taxon>Bacteria</taxon>
        <taxon>Bacillati</taxon>
        <taxon>Bacillota</taxon>
        <taxon>Bacilli</taxon>
        <taxon>Bacillales</taxon>
        <taxon>Bacillaceae</taxon>
        <taxon>Pontibacillus</taxon>
    </lineage>
</organism>
<dbReference type="Proteomes" id="UP001589836">
    <property type="component" value="Unassembled WGS sequence"/>
</dbReference>
<keyword evidence="2" id="KW-1185">Reference proteome</keyword>
<comment type="caution">
    <text evidence="1">The sequence shown here is derived from an EMBL/GenBank/DDBJ whole genome shotgun (WGS) entry which is preliminary data.</text>
</comment>
<proteinExistence type="predicted"/>
<accession>A0ABV6LT82</accession>
<dbReference type="EMBL" id="JBHLTP010000020">
    <property type="protein sequence ID" value="MFC0525624.1"/>
    <property type="molecule type" value="Genomic_DNA"/>
</dbReference>
<protein>
    <submittedName>
        <fullName evidence="1">Uncharacterized protein</fullName>
    </submittedName>
</protein>
<reference evidence="1 2" key="1">
    <citation type="submission" date="2024-09" db="EMBL/GenBank/DDBJ databases">
        <authorList>
            <person name="Sun Q."/>
            <person name="Mori K."/>
        </authorList>
    </citation>
    <scope>NUCLEOTIDE SEQUENCE [LARGE SCALE GENOMIC DNA]</scope>
    <source>
        <strain evidence="1 2">NCAIM B.02529</strain>
    </source>
</reference>
<sequence>MYWASVNEKKQIKIKKHQKNYCVIREEHGILLNVALTTATKQTKSTAKTTKKKS</sequence>
<name>A0ABV6LT82_9BACI</name>
<evidence type="ECO:0000313" key="2">
    <source>
        <dbReference type="Proteomes" id="UP001589836"/>
    </source>
</evidence>
<gene>
    <name evidence="1" type="ORF">ACFFGV_18760</name>
</gene>